<dbReference type="AlphaFoldDB" id="A0A264W0R0"/>
<dbReference type="EMBL" id="NOKQ01000276">
    <property type="protein sequence ID" value="OZS77151.1"/>
    <property type="molecule type" value="Genomic_DNA"/>
</dbReference>
<dbReference type="UniPathway" id="UPA00079"/>
<dbReference type="GO" id="GO:0070205">
    <property type="term" value="F:2-succinyl-6-hydroxy-2,4-cyclohexadiene-1-carboxylate synthase activity"/>
    <property type="evidence" value="ECO:0007669"/>
    <property type="project" value="UniProtKB-UniRule"/>
</dbReference>
<dbReference type="HAMAP" id="MF_01660">
    <property type="entry name" value="MenH"/>
    <property type="match status" value="1"/>
</dbReference>
<dbReference type="GO" id="GO:0009234">
    <property type="term" value="P:menaquinone biosynthetic process"/>
    <property type="evidence" value="ECO:0007669"/>
    <property type="project" value="UniProtKB-UniRule"/>
</dbReference>
<evidence type="ECO:0000256" key="1">
    <source>
        <dbReference type="ARBA" id="ARBA00022428"/>
    </source>
</evidence>
<accession>A0A264W0R0</accession>
<dbReference type="NCBIfam" id="TIGR03695">
    <property type="entry name" value="menH_SHCHC"/>
    <property type="match status" value="1"/>
</dbReference>
<comment type="pathway">
    <text evidence="3">Quinol/quinone metabolism; menaquinone biosynthesis.</text>
</comment>
<dbReference type="Proteomes" id="UP000217065">
    <property type="component" value="Unassembled WGS sequence"/>
</dbReference>
<organism evidence="5 6">
    <name type="scientific">Tetzosporium hominis</name>
    <dbReference type="NCBI Taxonomy" id="2020506"/>
    <lineage>
        <taxon>Bacteria</taxon>
        <taxon>Bacillati</taxon>
        <taxon>Bacillota</taxon>
        <taxon>Bacilli</taxon>
        <taxon>Bacillales</taxon>
        <taxon>Caryophanaceae</taxon>
        <taxon>Tetzosporium</taxon>
    </lineage>
</organism>
<dbReference type="Gene3D" id="3.40.50.1820">
    <property type="entry name" value="alpha/beta hydrolase"/>
    <property type="match status" value="1"/>
</dbReference>
<dbReference type="EC" id="4.2.99.20" evidence="3"/>
<comment type="pathway">
    <text evidence="3">Quinol/quinone metabolism; 1,4-dihydroxy-2-naphthoate biosynthesis; 1,4-dihydroxy-2-naphthoate from chorismate: step 3/7.</text>
</comment>
<sequence length="279" mass="31469">MLTGRFGSKLQKVGTRMTGDVNFQRWNASGTEQVIMLHGFTGSECSFESVIPYLSSEIEVIAPLLPGHGKKPMLLEDLSMESQIEWLREFITQNHLEDAALLGYSMGGRLAIGYAMTYPVKQLILVSASPGIQSLDERKMRAEADRKLAESIRENGIEEFVSYWEQIPLFATQQSLPDDVKRRVRKERLQHQPLPLSQSLEQFSTGKMPSYWERLGTYSGPVTLIVGEQDTKFVGIGEAMHKLLKHSERVVVPNAGHAIQVENPRIFATIIEDVLLRRN</sequence>
<feature type="domain" description="AB hydrolase-1" evidence="4">
    <location>
        <begin position="34"/>
        <end position="264"/>
    </location>
</feature>
<dbReference type="Pfam" id="PF00561">
    <property type="entry name" value="Abhydrolase_1"/>
    <property type="match status" value="1"/>
</dbReference>
<dbReference type="InterPro" id="IPR000073">
    <property type="entry name" value="AB_hydrolase_1"/>
</dbReference>
<dbReference type="InterPro" id="IPR022485">
    <property type="entry name" value="SHCHC_synthase_MenH"/>
</dbReference>
<dbReference type="InterPro" id="IPR029058">
    <property type="entry name" value="AB_hydrolase_fold"/>
</dbReference>
<evidence type="ECO:0000313" key="5">
    <source>
        <dbReference type="EMBL" id="OZS77151.1"/>
    </source>
</evidence>
<dbReference type="PANTHER" id="PTHR42916">
    <property type="entry name" value="2-SUCCINYL-5-ENOLPYRUVYL-6-HYDROXY-3-CYCLOHEXENE-1-CARBOXYLATE SYNTHASE"/>
    <property type="match status" value="1"/>
</dbReference>
<keyword evidence="1 3" id="KW-0474">Menaquinone biosynthesis</keyword>
<keyword evidence="2 3" id="KW-0456">Lyase</keyword>
<comment type="subunit">
    <text evidence="3">Monomer.</text>
</comment>
<evidence type="ECO:0000256" key="3">
    <source>
        <dbReference type="HAMAP-Rule" id="MF_01660"/>
    </source>
</evidence>
<keyword evidence="6" id="KW-1185">Reference proteome</keyword>
<proteinExistence type="inferred from homology"/>
<evidence type="ECO:0000313" key="6">
    <source>
        <dbReference type="Proteomes" id="UP000217065"/>
    </source>
</evidence>
<dbReference type="UniPathway" id="UPA01057">
    <property type="reaction ID" value="UER00900"/>
</dbReference>
<reference evidence="5 6" key="1">
    <citation type="submission" date="2017-07" db="EMBL/GenBank/DDBJ databases">
        <title>Tetzosporium hominis gen.nov. sp.nov.</title>
        <authorList>
            <person name="Tetz G."/>
            <person name="Tetz V."/>
        </authorList>
    </citation>
    <scope>NUCLEOTIDE SEQUENCE [LARGE SCALE GENOMIC DNA]</scope>
    <source>
        <strain evidence="5 6">VT-49</strain>
    </source>
</reference>
<comment type="similarity">
    <text evidence="3">Belongs to the AB hydrolase superfamily. MenH family.</text>
</comment>
<gene>
    <name evidence="3 5" type="primary">menH</name>
    <name evidence="5" type="ORF">CF394_12315</name>
</gene>
<dbReference type="PANTHER" id="PTHR42916:SF1">
    <property type="entry name" value="PROTEIN PHYLLO, CHLOROPLASTIC"/>
    <property type="match status" value="1"/>
</dbReference>
<protein>
    <recommendedName>
        <fullName evidence="3">Putative 2-succinyl-6-hydroxy-2,4-cyclohexadiene-1-carboxylate synthase</fullName>
        <shortName evidence="3">SHCHC synthase</shortName>
        <ecNumber evidence="3">4.2.99.20</ecNumber>
    </recommendedName>
</protein>
<dbReference type="OrthoDB" id="9808398at2"/>
<dbReference type="SUPFAM" id="SSF53474">
    <property type="entry name" value="alpha/beta-Hydrolases"/>
    <property type="match status" value="1"/>
</dbReference>
<comment type="function">
    <text evidence="3">Catalyzes a proton abstraction reaction that results in 2,5-elimination of pyruvate from 2-succinyl-5-enolpyruvyl-6-hydroxy-3-cyclohexene-1-carboxylate (SEPHCHC) and the formation of 2-succinyl-6-hydroxy-2,4-cyclohexadiene-1-carboxylate (SHCHC).</text>
</comment>
<comment type="caution">
    <text evidence="5">The sequence shown here is derived from an EMBL/GenBank/DDBJ whole genome shotgun (WGS) entry which is preliminary data.</text>
</comment>
<evidence type="ECO:0000259" key="4">
    <source>
        <dbReference type="Pfam" id="PF00561"/>
    </source>
</evidence>
<name>A0A264W0R0_9BACL</name>
<comment type="catalytic activity">
    <reaction evidence="3">
        <text>5-enolpyruvoyl-6-hydroxy-2-succinyl-cyclohex-3-ene-1-carboxylate = (1R,6R)-6-hydroxy-2-succinyl-cyclohexa-2,4-diene-1-carboxylate + pyruvate</text>
        <dbReference type="Rhea" id="RHEA:25597"/>
        <dbReference type="ChEBI" id="CHEBI:15361"/>
        <dbReference type="ChEBI" id="CHEBI:58689"/>
        <dbReference type="ChEBI" id="CHEBI:58818"/>
        <dbReference type="EC" id="4.2.99.20"/>
    </reaction>
</comment>
<evidence type="ECO:0000256" key="2">
    <source>
        <dbReference type="ARBA" id="ARBA00023239"/>
    </source>
</evidence>